<dbReference type="GO" id="GO:1990907">
    <property type="term" value="C:beta-catenin-TCF complex"/>
    <property type="evidence" value="ECO:0007669"/>
    <property type="project" value="TreeGrafter"/>
</dbReference>
<feature type="compositionally biased region" description="Polar residues" evidence="4">
    <location>
        <begin position="268"/>
        <end position="280"/>
    </location>
</feature>
<feature type="compositionally biased region" description="Gly residues" evidence="4">
    <location>
        <begin position="334"/>
        <end position="348"/>
    </location>
</feature>
<sequence length="2229" mass="236121">MHPDNKLTNHGKQVSSDSQSQLSNVTQQQEGANKGLGAGSQSVMKTKRERSVSVDSGEQRDALEPDAKVEGVMRSKRRCVLEKKQPYSGDEWCSGPDTEEEEDKPQPATHWPLQGLSGPSSKAGPGPPPPDPSLTPGMGRGLGPGGQRSEMPRPAQQVVYVFTTSLANSAAESVMHGHSDSILLFHQQNVPRTKQLEQCAPSGKHPSLSGQLSSSSTPPMGTPKSQSGTPRPASVVGCHLQAAGSRTPSSTGHPDSEPPQTRLGGPGVSNNSSSTPSHQPGSAVAPTPCGPGPGPGGGGRGGEGKGVLPHPSAGVSPSGSPSVLSAHLQVDVGVRGGGGPGGNGGDGGLSKEQLEHRERSLQTLRDIERLLLRSGTAGGAVEPPGPNNNPNNVNNINTEGSGGGPMEDGENSGNGNNTGGNSLLLPPMGQMKRYEEPLRSIISQTQQLGGPGGMDDSPMGGPHPHGLPPHHSPGGLDMGPLLGPDGLTPEQVAWRQLQEEYYQEKRRQQEIQPNPHTHPQHFRMMQEMSMGQGGPPIMMRGPPPPYHSKPGEQQWGPAGMGPGGMGPGNPRMIDMHHEGPRGPRFLGQMQRGPPGGGGFPGSPGGVLSIEGLSPQRAPRPGMWIEDLPPNMMGGGRGPFYHGGPGGGPPQHMQGDPERLLTREDMFRIMEKRQLQGLHHLELERIAQQQQQGMGGPRMMEGPGGFPNQGMGRGPGSREDPMDFLGSREIMGSPGGGVGGGGPQMRDLVDNSLGPGGMNMNMNANMMNQQMNQQQQMMLQKLRGGGRGGRGGGGPLGDLLSQEDIARIRAAQNGGGRGGNKVMIQGPDGPLQFPNQGPFPGGPGGGEGGYLQGPGVDMFGLPDQHGGGPHMGGTSRLSHMPMGGGGGGGGPRCADLGPHHPSDLSINVNPSMVSPAMHPPPHQLKSPSLIQEPSPLMSSPSAAGLKSPSQISSAGGSQSQQHPLPPASGAGTPSSSSMKSPQVMGPSLGLRSPSGSPGRLKSPAMVASPGWTSSPKTALPSPGGPSSGKGLGNGGSSSTETGPPRSSNSTPISQPGSMAPSMPFTSSPDNPPTQNPLSLIMSQMSKYAMPSSTPLYHDAIKTIATSDDEMMPDRPLLSGVNIGGNPGNHQGSMLLSQSSIGPHSGQLSPNPMGLNGMNPAMMGYSLSPMHPQNQIGGFPRMQHPGGPMHSPLGGMPPQFSQQNPEDVIPPQQLQHMLSKGLSHPHQRGPHPSDSFMGPDGPDLSDVIRPTHSGIPEFDLSRIIPSDKPSSTLQYFPKAEGMSGGQQGQGNHPNPHQGQPGSQGPGQGPPPPQLLKQLSAPGPHSNAPSSNPHIANLQNMMAEHQLPPHPSHCGMGRHGIGGMPQGGSRGMGGPGGGGMGGHMMHPGHLMGRTGMGMGPGHTQQQLQQQAMMANSLLHGGHPGPQPHPSMMSSQQHSLMAQQNLMLMQAKQRGMGLPGDPFGQQGGPLMSPQGPMMGPGPPHPQGGMMGPGIGPGPQGPLRQRGMSLDKAINQSDSKLSTMAKTKELSKDFRDKIVDLQKAGMGYKTIAKQLGEKVTTVGGIIRKWKKHKITVNLPRPGAPCKISPRGVENGMKSCSARKVPLLKKAHIQGRLKFANEHLNDSEENWVKVLWSDETKIELFGINSTRHVWRRRNAAYDPKNTIPTGVFLLRGQDNFTASKGRWTGPCTVKSWPRNLNDLEKICKEEWDKIPPEMCANLVANYKKRLTSVIANKGFATKPSRPRWYQPAPQTGQSLYTPQSQWASSLRRSWRNRTPAKAYSNGLRQQCVYPRLSVTTKAWSRLVRDRQLKPETNPRSTRCPLPTRRQSRIRSTVKAGCPMTRRSGGTGRGGGASGQAIGRREFGKGNEVGSLREPVHNDHDDCPRYEMVNRNLVKNNAHLAWHEDGSGCPRTGADVMHRFSASNAFPASRVQVKEHTLVWVLLGDDEPQEGDCLSVEHTLLRLDVELVTEKALEDLQNVLLVFTHVLQNYEDIIQIHEDAVVEEVPEHIIDQHLEHRRSQYSRGTPARCGPVTESVAAVLPVATTARAVDGSECGTWGRGETGDAAASAPPAAGAGRVSTRLCTAIVSWRRLSVICCRLRSCWFSMAPCAALTSLAMVQGDHHRSVAVRHDPERQEETQHMGQEPLLEQRQEHRVGGRQGQTEEPQSQAGKVYVPRASALEAGDGVHDGQAQKEHQAVDQGLEHSMKQLETCTVITGVLSITTTVVRTLQRL</sequence>
<dbReference type="GO" id="GO:0003677">
    <property type="term" value="F:DNA binding"/>
    <property type="evidence" value="ECO:0007669"/>
    <property type="project" value="InterPro"/>
</dbReference>
<dbReference type="InterPro" id="IPR036388">
    <property type="entry name" value="WH-like_DNA-bd_sf"/>
</dbReference>
<feature type="region of interest" description="Disordered" evidence="4">
    <location>
        <begin position="1181"/>
        <end position="1332"/>
    </location>
</feature>
<evidence type="ECO:0000259" key="7">
    <source>
        <dbReference type="Pfam" id="PF25787"/>
    </source>
</evidence>
<dbReference type="GO" id="GO:0006313">
    <property type="term" value="P:DNA transposition"/>
    <property type="evidence" value="ECO:0007669"/>
    <property type="project" value="InterPro"/>
</dbReference>
<dbReference type="Pfam" id="PF01498">
    <property type="entry name" value="HTH_Tnp_Tc3_2"/>
    <property type="match status" value="1"/>
</dbReference>
<feature type="domain" description="Sleeping Beauty transposase HTH" evidence="7">
    <location>
        <begin position="1519"/>
        <end position="1570"/>
    </location>
</feature>
<feature type="domain" description="B-cell lymphoma 9 beta-catenin binding" evidence="6">
    <location>
        <begin position="348"/>
        <end position="385"/>
    </location>
</feature>
<dbReference type="GO" id="GO:0030512">
    <property type="term" value="P:negative regulation of transforming growth factor beta receptor signaling pathway"/>
    <property type="evidence" value="ECO:0007669"/>
    <property type="project" value="TreeGrafter"/>
</dbReference>
<dbReference type="Gene3D" id="3.30.420.10">
    <property type="entry name" value="Ribonuclease H-like superfamily/Ribonuclease H"/>
    <property type="match status" value="2"/>
</dbReference>
<evidence type="ECO:0000259" key="6">
    <source>
        <dbReference type="Pfam" id="PF11502"/>
    </source>
</evidence>
<dbReference type="GO" id="GO:0060070">
    <property type="term" value="P:canonical Wnt signaling pathway"/>
    <property type="evidence" value="ECO:0007669"/>
    <property type="project" value="InterPro"/>
</dbReference>
<gene>
    <name evidence="8" type="ORF">J4Q44_G00340350</name>
</gene>
<dbReference type="InterPro" id="IPR009057">
    <property type="entry name" value="Homeodomain-like_sf"/>
</dbReference>
<evidence type="ECO:0000259" key="5">
    <source>
        <dbReference type="Pfam" id="PF01498"/>
    </source>
</evidence>
<feature type="compositionally biased region" description="Polar residues" evidence="4">
    <location>
        <begin position="8"/>
        <end position="31"/>
    </location>
</feature>
<keyword evidence="3" id="KW-0539">Nucleus</keyword>
<feature type="region of interest" description="Disordered" evidence="4">
    <location>
        <begin position="811"/>
        <end position="845"/>
    </location>
</feature>
<feature type="compositionally biased region" description="Low complexity" evidence="4">
    <location>
        <begin position="388"/>
        <end position="397"/>
    </location>
</feature>
<feature type="region of interest" description="Disordered" evidence="4">
    <location>
        <begin position="2050"/>
        <end position="2071"/>
    </location>
</feature>
<feature type="compositionally biased region" description="Low complexity" evidence="4">
    <location>
        <begin position="411"/>
        <end position="421"/>
    </location>
</feature>
<dbReference type="GO" id="GO:0003713">
    <property type="term" value="F:transcription coactivator activity"/>
    <property type="evidence" value="ECO:0007669"/>
    <property type="project" value="InterPro"/>
</dbReference>
<dbReference type="InterPro" id="IPR036397">
    <property type="entry name" value="RNaseH_sf"/>
</dbReference>
<feature type="region of interest" description="Disordered" evidence="4">
    <location>
        <begin position="1"/>
        <end position="156"/>
    </location>
</feature>
<evidence type="ECO:0000313" key="8">
    <source>
        <dbReference type="EMBL" id="KAK6296322.1"/>
    </source>
</evidence>
<dbReference type="InterPro" id="IPR024670">
    <property type="entry name" value="BCL9_beta-catenin-bd_dom"/>
</dbReference>
<feature type="compositionally biased region" description="Polar residues" evidence="4">
    <location>
        <begin position="924"/>
        <end position="940"/>
    </location>
</feature>
<feature type="compositionally biased region" description="Basic and acidic residues" evidence="4">
    <location>
        <begin position="49"/>
        <end position="85"/>
    </location>
</feature>
<feature type="compositionally biased region" description="Polar residues" evidence="4">
    <location>
        <begin position="1038"/>
        <end position="1055"/>
    </location>
</feature>
<feature type="compositionally biased region" description="Low complexity" evidence="4">
    <location>
        <begin position="472"/>
        <end position="488"/>
    </location>
</feature>
<feature type="compositionally biased region" description="Gly residues" evidence="4">
    <location>
        <begin position="1024"/>
        <end position="1034"/>
    </location>
</feature>
<feature type="compositionally biased region" description="Low complexity" evidence="4">
    <location>
        <begin position="828"/>
        <end position="837"/>
    </location>
</feature>
<feature type="region of interest" description="Disordered" evidence="4">
    <location>
        <begin position="862"/>
        <end position="1076"/>
    </location>
</feature>
<feature type="compositionally biased region" description="Low complexity" evidence="4">
    <location>
        <begin position="207"/>
        <end position="216"/>
    </location>
</feature>
<accession>A0AAN8KS14</accession>
<dbReference type="GO" id="GO:0045944">
    <property type="term" value="P:positive regulation of transcription by RNA polymerase II"/>
    <property type="evidence" value="ECO:0007669"/>
    <property type="project" value="TreeGrafter"/>
</dbReference>
<comment type="caution">
    <text evidence="8">The sequence shown here is derived from an EMBL/GenBank/DDBJ whole genome shotgun (WGS) entry which is preliminary data.</text>
</comment>
<organism evidence="8 9">
    <name type="scientific">Coregonus suidteri</name>
    <dbReference type="NCBI Taxonomy" id="861788"/>
    <lineage>
        <taxon>Eukaryota</taxon>
        <taxon>Metazoa</taxon>
        <taxon>Chordata</taxon>
        <taxon>Craniata</taxon>
        <taxon>Vertebrata</taxon>
        <taxon>Euteleostomi</taxon>
        <taxon>Actinopterygii</taxon>
        <taxon>Neopterygii</taxon>
        <taxon>Teleostei</taxon>
        <taxon>Protacanthopterygii</taxon>
        <taxon>Salmoniformes</taxon>
        <taxon>Salmonidae</taxon>
        <taxon>Coregoninae</taxon>
        <taxon>Coregonus</taxon>
    </lineage>
</organism>
<feature type="compositionally biased region" description="Low complexity" evidence="4">
    <location>
        <begin position="115"/>
        <end position="124"/>
    </location>
</feature>
<evidence type="ECO:0000256" key="1">
    <source>
        <dbReference type="ARBA" id="ARBA00004123"/>
    </source>
</evidence>
<evidence type="ECO:0000256" key="2">
    <source>
        <dbReference type="ARBA" id="ARBA00009200"/>
    </source>
</evidence>
<feature type="compositionally biased region" description="Low complexity" evidence="4">
    <location>
        <begin position="2062"/>
        <end position="2071"/>
    </location>
</feature>
<reference evidence="8 9" key="1">
    <citation type="submission" date="2021-04" db="EMBL/GenBank/DDBJ databases">
        <authorList>
            <person name="De Guttry C."/>
            <person name="Zahm M."/>
            <person name="Klopp C."/>
            <person name="Cabau C."/>
            <person name="Louis A."/>
            <person name="Berthelot C."/>
            <person name="Parey E."/>
            <person name="Roest Crollius H."/>
            <person name="Montfort J."/>
            <person name="Robinson-Rechavi M."/>
            <person name="Bucao C."/>
            <person name="Bouchez O."/>
            <person name="Gislard M."/>
            <person name="Lluch J."/>
            <person name="Milhes M."/>
            <person name="Lampietro C."/>
            <person name="Lopez Roques C."/>
            <person name="Donnadieu C."/>
            <person name="Braasch I."/>
            <person name="Desvignes T."/>
            <person name="Postlethwait J."/>
            <person name="Bobe J."/>
            <person name="Wedekind C."/>
            <person name="Guiguen Y."/>
        </authorList>
    </citation>
    <scope>NUCLEOTIDE SEQUENCE [LARGE SCALE GENOMIC DNA]</scope>
    <source>
        <strain evidence="8">Cs_M1</strain>
        <tissue evidence="8">Blood</tissue>
    </source>
</reference>
<feature type="compositionally biased region" description="Low complexity" evidence="4">
    <location>
        <begin position="454"/>
        <end position="464"/>
    </location>
</feature>
<feature type="compositionally biased region" description="Gly residues" evidence="4">
    <location>
        <begin position="1842"/>
        <end position="1851"/>
    </location>
</feature>
<evidence type="ECO:0000313" key="9">
    <source>
        <dbReference type="Proteomes" id="UP001356427"/>
    </source>
</evidence>
<feature type="region of interest" description="Disordered" evidence="4">
    <location>
        <begin position="445"/>
        <end position="488"/>
    </location>
</feature>
<dbReference type="Pfam" id="PF25787">
    <property type="entry name" value="HTH_SB"/>
    <property type="match status" value="1"/>
</dbReference>
<dbReference type="GO" id="GO:0015074">
    <property type="term" value="P:DNA integration"/>
    <property type="evidence" value="ECO:0007669"/>
    <property type="project" value="InterPro"/>
</dbReference>
<feature type="compositionally biased region" description="Basic and acidic residues" evidence="4">
    <location>
        <begin position="2127"/>
        <end position="2136"/>
    </location>
</feature>
<comment type="subcellular location">
    <subcellularLocation>
        <location evidence="1">Nucleus</location>
    </subcellularLocation>
</comment>
<dbReference type="SUPFAM" id="SSF46689">
    <property type="entry name" value="Homeodomain-like"/>
    <property type="match status" value="1"/>
</dbReference>
<feature type="domain" description="Transposase Tc1-like" evidence="5">
    <location>
        <begin position="1588"/>
        <end position="1619"/>
    </location>
</feature>
<feature type="compositionally biased region" description="Polar residues" evidence="4">
    <location>
        <begin position="2157"/>
        <end position="2166"/>
    </location>
</feature>
<name>A0AAN8KS14_9TELE</name>
<feature type="compositionally biased region" description="Polar residues" evidence="4">
    <location>
        <begin position="217"/>
        <end position="229"/>
    </location>
</feature>
<protein>
    <submittedName>
        <fullName evidence="8">Uncharacterized protein</fullName>
    </submittedName>
</protein>
<feature type="region of interest" description="Disordered" evidence="4">
    <location>
        <begin position="2127"/>
        <end position="2167"/>
    </location>
</feature>
<dbReference type="InterPro" id="IPR015668">
    <property type="entry name" value="Bcl-9/Bcl-9l"/>
</dbReference>
<feature type="region of interest" description="Disordered" evidence="4">
    <location>
        <begin position="376"/>
        <end position="427"/>
    </location>
</feature>
<dbReference type="InterPro" id="IPR002492">
    <property type="entry name" value="Transposase_Tc1-like"/>
</dbReference>
<feature type="compositionally biased region" description="Low complexity" evidence="4">
    <location>
        <begin position="946"/>
        <end position="999"/>
    </location>
</feature>
<dbReference type="InterPro" id="IPR013083">
    <property type="entry name" value="Znf_RING/FYVE/PHD"/>
</dbReference>
<evidence type="ECO:0000256" key="3">
    <source>
        <dbReference type="ARBA" id="ARBA00023242"/>
    </source>
</evidence>
<dbReference type="EMBL" id="JAGTTL010000033">
    <property type="protein sequence ID" value="KAK6296322.1"/>
    <property type="molecule type" value="Genomic_DNA"/>
</dbReference>
<feature type="region of interest" description="Disordered" evidence="4">
    <location>
        <begin position="195"/>
        <end position="351"/>
    </location>
</feature>
<dbReference type="PANTHER" id="PTHR15185">
    <property type="entry name" value="BCL9"/>
    <property type="match status" value="1"/>
</dbReference>
<dbReference type="Proteomes" id="UP001356427">
    <property type="component" value="Unassembled WGS sequence"/>
</dbReference>
<dbReference type="InterPro" id="IPR057667">
    <property type="entry name" value="HTH_SB"/>
</dbReference>
<dbReference type="GO" id="GO:0008013">
    <property type="term" value="F:beta-catenin binding"/>
    <property type="evidence" value="ECO:0007669"/>
    <property type="project" value="InterPro"/>
</dbReference>
<feature type="compositionally biased region" description="Polar residues" evidence="4">
    <location>
        <begin position="244"/>
        <end position="253"/>
    </location>
</feature>
<feature type="region of interest" description="Disordered" evidence="4">
    <location>
        <begin position="1807"/>
        <end position="1856"/>
    </location>
</feature>
<keyword evidence="9" id="KW-1185">Reference proteome</keyword>
<feature type="compositionally biased region" description="Low complexity" evidence="4">
    <location>
        <begin position="306"/>
        <end position="327"/>
    </location>
</feature>
<evidence type="ECO:0000256" key="4">
    <source>
        <dbReference type="SAM" id="MobiDB-lite"/>
    </source>
</evidence>
<dbReference type="Gene3D" id="1.10.10.10">
    <property type="entry name" value="Winged helix-like DNA-binding domain superfamily/Winged helix DNA-binding domain"/>
    <property type="match status" value="1"/>
</dbReference>
<feature type="compositionally biased region" description="Gly residues" evidence="4">
    <location>
        <begin position="295"/>
        <end position="305"/>
    </location>
</feature>
<dbReference type="Gene3D" id="3.30.40.10">
    <property type="entry name" value="Zinc/RING finger domain, C3HC4 (zinc finger)"/>
    <property type="match status" value="1"/>
</dbReference>
<dbReference type="PANTHER" id="PTHR15185:SF3">
    <property type="entry name" value="B-CELL CLL_LYMPHOMA 9-LIKE PROTEIN"/>
    <property type="match status" value="1"/>
</dbReference>
<proteinExistence type="inferred from homology"/>
<dbReference type="Pfam" id="PF11502">
    <property type="entry name" value="BCL9"/>
    <property type="match status" value="1"/>
</dbReference>
<comment type="similarity">
    <text evidence="2">Belongs to the BCL9 family.</text>
</comment>
<feature type="compositionally biased region" description="Gly residues" evidence="4">
    <location>
        <begin position="881"/>
        <end position="890"/>
    </location>
</feature>
<feature type="compositionally biased region" description="Low complexity" evidence="4">
    <location>
        <begin position="1287"/>
        <end position="1298"/>
    </location>
</feature>